<feature type="chain" id="PRO_5016405918" evidence="1">
    <location>
        <begin position="20"/>
        <end position="179"/>
    </location>
</feature>
<dbReference type="RefSeq" id="WP_112111867.1">
    <property type="nucleotide sequence ID" value="NZ_QLSZ01000001.1"/>
</dbReference>
<keyword evidence="4" id="KW-1185">Reference proteome</keyword>
<name>A0A328YQ61_9FLAO</name>
<evidence type="ECO:0000313" key="4">
    <source>
        <dbReference type="Proteomes" id="UP000248840"/>
    </source>
</evidence>
<dbReference type="SMART" id="SM00014">
    <property type="entry name" value="acidPPc"/>
    <property type="match status" value="1"/>
</dbReference>
<keyword evidence="1" id="KW-0732">Signal</keyword>
<proteinExistence type="predicted"/>
<organism evidence="3 4">
    <name type="scientific">Flavobacterium aciduliphilum</name>
    <dbReference type="NCBI Taxonomy" id="1101402"/>
    <lineage>
        <taxon>Bacteria</taxon>
        <taxon>Pseudomonadati</taxon>
        <taxon>Bacteroidota</taxon>
        <taxon>Flavobacteriia</taxon>
        <taxon>Flavobacteriales</taxon>
        <taxon>Flavobacteriaceae</taxon>
        <taxon>Flavobacterium</taxon>
    </lineage>
</organism>
<protein>
    <submittedName>
        <fullName evidence="3">PAP2 superfamily protein</fullName>
    </submittedName>
</protein>
<dbReference type="OrthoDB" id="9773582at2"/>
<dbReference type="Proteomes" id="UP000248840">
    <property type="component" value="Unassembled WGS sequence"/>
</dbReference>
<dbReference type="PANTHER" id="PTHR14969:SF13">
    <property type="entry name" value="AT30094P"/>
    <property type="match status" value="1"/>
</dbReference>
<comment type="caution">
    <text evidence="3">The sequence shown here is derived from an EMBL/GenBank/DDBJ whole genome shotgun (WGS) entry which is preliminary data.</text>
</comment>
<gene>
    <name evidence="3" type="ORF">CLV55_101194</name>
</gene>
<sequence>MKKILLITLCLLCITNSKAQDKTITSAGDILQMALPAVAFGSTFLYKDDHTKPTWQFIKAYGSSVILEQALKHIVQKPRPDGSDNLSFPSGHTTSAFSGAAFIQRRYGWKYGIPSYILASFVGYSRIQAKKHDGWDVLAGATIGIGTSYLFTKPYEKNKINVSLNKVDKGYTIGFNYSF</sequence>
<reference evidence="3 4" key="1">
    <citation type="submission" date="2018-06" db="EMBL/GenBank/DDBJ databases">
        <title>Genomic Encyclopedia of Archaeal and Bacterial Type Strains, Phase II (KMG-II): from individual species to whole genera.</title>
        <authorList>
            <person name="Goeker M."/>
        </authorList>
    </citation>
    <scope>NUCLEOTIDE SEQUENCE [LARGE SCALE GENOMIC DNA]</scope>
    <source>
        <strain evidence="3 4">DSM 25663</strain>
    </source>
</reference>
<evidence type="ECO:0000259" key="2">
    <source>
        <dbReference type="SMART" id="SM00014"/>
    </source>
</evidence>
<dbReference type="PANTHER" id="PTHR14969">
    <property type="entry name" value="SPHINGOSINE-1-PHOSPHATE PHOSPHOHYDROLASE"/>
    <property type="match status" value="1"/>
</dbReference>
<dbReference type="InterPro" id="IPR000326">
    <property type="entry name" value="PAP2/HPO"/>
</dbReference>
<accession>A0A328YQ61</accession>
<feature type="domain" description="Phosphatidic acid phosphatase type 2/haloperoxidase" evidence="2">
    <location>
        <begin position="52"/>
        <end position="152"/>
    </location>
</feature>
<dbReference type="AlphaFoldDB" id="A0A328YQ61"/>
<dbReference type="Pfam" id="PF01569">
    <property type="entry name" value="PAP2"/>
    <property type="match status" value="1"/>
</dbReference>
<dbReference type="InterPro" id="IPR036938">
    <property type="entry name" value="PAP2/HPO_sf"/>
</dbReference>
<feature type="signal peptide" evidence="1">
    <location>
        <begin position="1"/>
        <end position="19"/>
    </location>
</feature>
<dbReference type="CDD" id="cd03394">
    <property type="entry name" value="PAP2_like_5"/>
    <property type="match status" value="1"/>
</dbReference>
<dbReference type="EMBL" id="QLSZ01000001">
    <property type="protein sequence ID" value="RAR75494.1"/>
    <property type="molecule type" value="Genomic_DNA"/>
</dbReference>
<dbReference type="Gene3D" id="1.20.144.10">
    <property type="entry name" value="Phosphatidic acid phosphatase type 2/haloperoxidase"/>
    <property type="match status" value="1"/>
</dbReference>
<dbReference type="SUPFAM" id="SSF48317">
    <property type="entry name" value="Acid phosphatase/Vanadium-dependent haloperoxidase"/>
    <property type="match status" value="1"/>
</dbReference>
<evidence type="ECO:0000313" key="3">
    <source>
        <dbReference type="EMBL" id="RAR75494.1"/>
    </source>
</evidence>
<evidence type="ECO:0000256" key="1">
    <source>
        <dbReference type="SAM" id="SignalP"/>
    </source>
</evidence>